<proteinExistence type="predicted"/>
<comment type="caution">
    <text evidence="3">The sequence shown here is derived from an EMBL/GenBank/DDBJ whole genome shotgun (WGS) entry which is preliminary data.</text>
</comment>
<evidence type="ECO:0000313" key="3">
    <source>
        <dbReference type="EMBL" id="GLS72436.1"/>
    </source>
</evidence>
<dbReference type="Pfam" id="PF13924">
    <property type="entry name" value="Lipocalin_5"/>
    <property type="match status" value="1"/>
</dbReference>
<keyword evidence="1" id="KW-0732">Signal</keyword>
<feature type="domain" description="Lipocalin-like" evidence="2">
    <location>
        <begin position="49"/>
        <end position="181"/>
    </location>
</feature>
<feature type="chain" id="PRO_5041223171" description="Lipocalin-like domain-containing protein" evidence="1">
    <location>
        <begin position="29"/>
        <end position="182"/>
    </location>
</feature>
<keyword evidence="4" id="KW-1185">Reference proteome</keyword>
<evidence type="ECO:0000256" key="1">
    <source>
        <dbReference type="SAM" id="SignalP"/>
    </source>
</evidence>
<sequence>MRISRSVARAFQVSFLLTLALGGPAALGAPDQTDRPSPQAGPSLAEQIVGTWELVSYRVEDKETGKIVDAMGSAPRGRVIFTRDGWVAFNLEGSDRKPAASEADRAALMKTLVAYIGRYRIEGDQWVTAVQTAWAPEWVGTEQRRSITIDGAYADVVTPWRAMPNWDEGRLSRSIIRFKRAP</sequence>
<accession>A0AA37TMX0</accession>
<dbReference type="Proteomes" id="UP001157440">
    <property type="component" value="Unassembled WGS sequence"/>
</dbReference>
<dbReference type="AlphaFoldDB" id="A0AA37TMX0"/>
<evidence type="ECO:0000259" key="2">
    <source>
        <dbReference type="Pfam" id="PF13924"/>
    </source>
</evidence>
<reference evidence="4" key="1">
    <citation type="journal article" date="2019" name="Int. J. Syst. Evol. Microbiol.">
        <title>The Global Catalogue of Microorganisms (GCM) 10K type strain sequencing project: providing services to taxonomists for standard genome sequencing and annotation.</title>
        <authorList>
            <consortium name="The Broad Institute Genomics Platform"/>
            <consortium name="The Broad Institute Genome Sequencing Center for Infectious Disease"/>
            <person name="Wu L."/>
            <person name="Ma J."/>
        </authorList>
    </citation>
    <scope>NUCLEOTIDE SEQUENCE [LARGE SCALE GENOMIC DNA]</scope>
    <source>
        <strain evidence="4">NBRC 103632</strain>
    </source>
</reference>
<gene>
    <name evidence="3" type="ORF">GCM10007890_44510</name>
</gene>
<name>A0AA37TMX0_9HYPH</name>
<protein>
    <recommendedName>
        <fullName evidence="2">Lipocalin-like domain-containing protein</fullName>
    </recommendedName>
</protein>
<dbReference type="RefSeq" id="WP_238195266.1">
    <property type="nucleotide sequence ID" value="NZ_BPQZ01000004.1"/>
</dbReference>
<feature type="signal peptide" evidence="1">
    <location>
        <begin position="1"/>
        <end position="28"/>
    </location>
</feature>
<dbReference type="EMBL" id="BSPL01000023">
    <property type="protein sequence ID" value="GLS72436.1"/>
    <property type="molecule type" value="Genomic_DNA"/>
</dbReference>
<dbReference type="InterPro" id="IPR024311">
    <property type="entry name" value="Lipocalin-like"/>
</dbReference>
<organism evidence="3 4">
    <name type="scientific">Methylobacterium tardum</name>
    <dbReference type="NCBI Taxonomy" id="374432"/>
    <lineage>
        <taxon>Bacteria</taxon>
        <taxon>Pseudomonadati</taxon>
        <taxon>Pseudomonadota</taxon>
        <taxon>Alphaproteobacteria</taxon>
        <taxon>Hyphomicrobiales</taxon>
        <taxon>Methylobacteriaceae</taxon>
        <taxon>Methylobacterium</taxon>
    </lineage>
</organism>
<evidence type="ECO:0000313" key="4">
    <source>
        <dbReference type="Proteomes" id="UP001157440"/>
    </source>
</evidence>